<feature type="region of interest" description="Disordered" evidence="1">
    <location>
        <begin position="1"/>
        <end position="26"/>
    </location>
</feature>
<evidence type="ECO:0000256" key="1">
    <source>
        <dbReference type="SAM" id="MobiDB-lite"/>
    </source>
</evidence>
<proteinExistence type="predicted"/>
<evidence type="ECO:0000313" key="3">
    <source>
        <dbReference type="Proteomes" id="UP001061298"/>
    </source>
</evidence>
<feature type="region of interest" description="Disordered" evidence="1">
    <location>
        <begin position="207"/>
        <end position="245"/>
    </location>
</feature>
<keyword evidence="3" id="KW-1185">Reference proteome</keyword>
<dbReference type="EMBL" id="CP106794">
    <property type="protein sequence ID" value="UXY24978.1"/>
    <property type="molecule type" value="Genomic_DNA"/>
</dbReference>
<name>A0ABY6EF28_9ACTN</name>
<dbReference type="Proteomes" id="UP001061298">
    <property type="component" value="Plasmid punmamed2"/>
</dbReference>
<evidence type="ECO:0000313" key="2">
    <source>
        <dbReference type="EMBL" id="UXY24978.1"/>
    </source>
</evidence>
<geneLocation type="plasmid" evidence="2 3">
    <name>punmamed2</name>
</geneLocation>
<reference evidence="2" key="1">
    <citation type="submission" date="2022-10" db="EMBL/GenBank/DDBJ databases">
        <authorList>
            <person name="Mo P."/>
        </authorList>
    </citation>
    <scope>NUCLEOTIDE SEQUENCE</scope>
    <source>
        <strain evidence="2">HUAS 13-4</strain>
        <plasmid evidence="2">punmamed2</plasmid>
    </source>
</reference>
<protein>
    <submittedName>
        <fullName evidence="2">Uncharacterized protein</fullName>
    </submittedName>
</protein>
<keyword evidence="2" id="KW-0614">Plasmid</keyword>
<organism evidence="2 3">
    <name type="scientific">Streptomyces cynarae</name>
    <dbReference type="NCBI Taxonomy" id="2981134"/>
    <lineage>
        <taxon>Bacteria</taxon>
        <taxon>Bacillati</taxon>
        <taxon>Actinomycetota</taxon>
        <taxon>Actinomycetes</taxon>
        <taxon>Kitasatosporales</taxon>
        <taxon>Streptomycetaceae</taxon>
        <taxon>Streptomyces</taxon>
    </lineage>
</organism>
<sequence>MPASTLERTARPRRSRTRSRNSNPRPALVISTLKPHQYDLRPACASLICPDCKTWVPITGIQAKKHKLVPHDTGRAGKDAAVRCQGSNRLVNVDVAFEVWQKRLEEGGAETDGRRSARQRYKPLPAQAKPVTKMTPAPMNADDALTAYREHLKKCRTSRVASRCGGTHRCADGARLAALYEQLMRTQKYRDRERRKDSRVDALLTRHRSAKGKKNAAATWAEQHQTTDAPKKALAKRSGTEVEEANNTCRIRRAGTVSDYRGRHVPTEPLHITA</sequence>
<dbReference type="RefSeq" id="WP_263235243.1">
    <property type="nucleotide sequence ID" value="NZ_CP106794.1"/>
</dbReference>
<accession>A0ABY6EF28</accession>
<gene>
    <name evidence="2" type="ORF">N8I84_41840</name>
</gene>